<protein>
    <submittedName>
        <fullName evidence="1">Uncharacterized protein</fullName>
    </submittedName>
</protein>
<organism evidence="1 2">
    <name type="scientific">Armillaria luteobubalina</name>
    <dbReference type="NCBI Taxonomy" id="153913"/>
    <lineage>
        <taxon>Eukaryota</taxon>
        <taxon>Fungi</taxon>
        <taxon>Dikarya</taxon>
        <taxon>Basidiomycota</taxon>
        <taxon>Agaricomycotina</taxon>
        <taxon>Agaricomycetes</taxon>
        <taxon>Agaricomycetidae</taxon>
        <taxon>Agaricales</taxon>
        <taxon>Marasmiineae</taxon>
        <taxon>Physalacriaceae</taxon>
        <taxon>Armillaria</taxon>
    </lineage>
</organism>
<proteinExistence type="predicted"/>
<evidence type="ECO:0000313" key="2">
    <source>
        <dbReference type="Proteomes" id="UP001175228"/>
    </source>
</evidence>
<reference evidence="1" key="1">
    <citation type="submission" date="2023-06" db="EMBL/GenBank/DDBJ databases">
        <authorList>
            <consortium name="Lawrence Berkeley National Laboratory"/>
            <person name="Ahrendt S."/>
            <person name="Sahu N."/>
            <person name="Indic B."/>
            <person name="Wong-Bajracharya J."/>
            <person name="Merenyi Z."/>
            <person name="Ke H.-M."/>
            <person name="Monk M."/>
            <person name="Kocsube S."/>
            <person name="Drula E."/>
            <person name="Lipzen A."/>
            <person name="Balint B."/>
            <person name="Henrissat B."/>
            <person name="Andreopoulos B."/>
            <person name="Martin F.M."/>
            <person name="Harder C.B."/>
            <person name="Rigling D."/>
            <person name="Ford K.L."/>
            <person name="Foster G.D."/>
            <person name="Pangilinan J."/>
            <person name="Papanicolaou A."/>
            <person name="Barry K."/>
            <person name="LaButti K."/>
            <person name="Viragh M."/>
            <person name="Koriabine M."/>
            <person name="Yan M."/>
            <person name="Riley R."/>
            <person name="Champramary S."/>
            <person name="Plett K.L."/>
            <person name="Tsai I.J."/>
            <person name="Slot J."/>
            <person name="Sipos G."/>
            <person name="Plett J."/>
            <person name="Nagy L.G."/>
            <person name="Grigoriev I.V."/>
        </authorList>
    </citation>
    <scope>NUCLEOTIDE SEQUENCE</scope>
    <source>
        <strain evidence="1">HWK02</strain>
    </source>
</reference>
<accession>A0AA39TYD5</accession>
<sequence>MPPDVIPHLESLELPALTRSSHYPELLLYQLGSFQKDASLQAQIQWFLRHDHMIFVNSGGSGKTRLMLETLCQSWGFYLSCSPMLDTTNNLGSSDLWEVYDILSRSPDFTADIPTNVADPSFARNTKLSQSLFMAVLLTCLLVFYQFLQHVPQDQISNNVYKACWTALQVQPCLIKGFEIQCRYISTCISELLGRGGHLTIVIDEAQIAVEMLPSAFLSLSSTTTVHRPLLQRIVECWCRALTQNCSTLSYHFIITGSALSAQEIQEAVASSLQKGVSFMEAWDTGCFDNQSRQRDYVLQFIPDHLRNDQSIVVLLERIWIWLRGRHRFTSSLLYLLLRQGFQDPLVVFNAFVEHVAGFMPTDFDLHSAQEAWMEDIPIQPLRKQFDQLEDDMKNELQDVAYKFRVLYVYTGIGYYAVLSRPWENLFVHNTVSSDCFLHLPW</sequence>
<dbReference type="EMBL" id="JAUEPU010000003">
    <property type="protein sequence ID" value="KAK0503726.1"/>
    <property type="molecule type" value="Genomic_DNA"/>
</dbReference>
<name>A0AA39TYD5_9AGAR</name>
<evidence type="ECO:0000313" key="1">
    <source>
        <dbReference type="EMBL" id="KAK0503726.1"/>
    </source>
</evidence>
<gene>
    <name evidence="1" type="ORF">EDD18DRAFT_1344563</name>
</gene>
<dbReference type="AlphaFoldDB" id="A0AA39TYD5"/>
<keyword evidence="2" id="KW-1185">Reference proteome</keyword>
<dbReference type="Proteomes" id="UP001175228">
    <property type="component" value="Unassembled WGS sequence"/>
</dbReference>
<comment type="caution">
    <text evidence="1">The sequence shown here is derived from an EMBL/GenBank/DDBJ whole genome shotgun (WGS) entry which is preliminary data.</text>
</comment>